<gene>
    <name evidence="1" type="ORF">MERR_LOCUS19261</name>
</gene>
<evidence type="ECO:0000313" key="2">
    <source>
        <dbReference type="Proteomes" id="UP000467841"/>
    </source>
</evidence>
<protein>
    <submittedName>
        <fullName evidence="1">Uncharacterized protein</fullName>
    </submittedName>
</protein>
<name>A0A6D2IXQ7_9BRAS</name>
<reference evidence="1" key="1">
    <citation type="submission" date="2020-01" db="EMBL/GenBank/DDBJ databases">
        <authorList>
            <person name="Mishra B."/>
        </authorList>
    </citation>
    <scope>NUCLEOTIDE SEQUENCE [LARGE SCALE GENOMIC DNA]</scope>
</reference>
<organism evidence="1 2">
    <name type="scientific">Microthlaspi erraticum</name>
    <dbReference type="NCBI Taxonomy" id="1685480"/>
    <lineage>
        <taxon>Eukaryota</taxon>
        <taxon>Viridiplantae</taxon>
        <taxon>Streptophyta</taxon>
        <taxon>Embryophyta</taxon>
        <taxon>Tracheophyta</taxon>
        <taxon>Spermatophyta</taxon>
        <taxon>Magnoliopsida</taxon>
        <taxon>eudicotyledons</taxon>
        <taxon>Gunneridae</taxon>
        <taxon>Pentapetalae</taxon>
        <taxon>rosids</taxon>
        <taxon>malvids</taxon>
        <taxon>Brassicales</taxon>
        <taxon>Brassicaceae</taxon>
        <taxon>Coluteocarpeae</taxon>
        <taxon>Microthlaspi</taxon>
    </lineage>
</organism>
<keyword evidence="2" id="KW-1185">Reference proteome</keyword>
<dbReference type="Proteomes" id="UP000467841">
    <property type="component" value="Unassembled WGS sequence"/>
</dbReference>
<dbReference type="AlphaFoldDB" id="A0A6D2IXQ7"/>
<comment type="caution">
    <text evidence="1">The sequence shown here is derived from an EMBL/GenBank/DDBJ whole genome shotgun (WGS) entry which is preliminary data.</text>
</comment>
<proteinExistence type="predicted"/>
<dbReference type="EMBL" id="CACVBM020001116">
    <property type="protein sequence ID" value="CAA7032026.1"/>
    <property type="molecule type" value="Genomic_DNA"/>
</dbReference>
<evidence type="ECO:0000313" key="1">
    <source>
        <dbReference type="EMBL" id="CAA7032026.1"/>
    </source>
</evidence>
<sequence length="87" mass="9697">MAASAAPLFLLHYNSATPFPSTIITQSREISLFPITASDLFLHYRRFSVSRPFDGFSEFSTPRRHGRLSELGNGIVEGMFSQGVPDF</sequence>
<accession>A0A6D2IXQ7</accession>